<proteinExistence type="predicted"/>
<dbReference type="OrthoDB" id="6485764at2759"/>
<keyword evidence="2" id="KW-1185">Reference proteome</keyword>
<sequence length="240" mass="27198">MSDVCNFLLTTTSPVKHQYVCLGFFQQDDLEQHFGYFRMSAGCNYYITVEEVFNAHAMDQARLMLKTNPDVDIYSNNKHACDLCEKSLTDSELIILDDMAEGQLNVSLDEKQSVFYIAGYIAFRNPGLIGTPSETESNVQSFLAELNRGSLAYPSNQLYTLSLLTYSFFKSTSERFCRNRLMSIMSQFPGIFHLDLTVPRDAMQRLANTLMKRLSVDIDQEASDPARKYSKLSASSSKSK</sequence>
<protein>
    <submittedName>
        <fullName evidence="1">Uncharacterized protein</fullName>
    </submittedName>
</protein>
<evidence type="ECO:0000313" key="1">
    <source>
        <dbReference type="EMBL" id="RUS89545.1"/>
    </source>
</evidence>
<reference evidence="1 2" key="1">
    <citation type="submission" date="2019-01" db="EMBL/GenBank/DDBJ databases">
        <title>A draft genome assembly of the solar-powered sea slug Elysia chlorotica.</title>
        <authorList>
            <person name="Cai H."/>
            <person name="Li Q."/>
            <person name="Fang X."/>
            <person name="Li J."/>
            <person name="Curtis N.E."/>
            <person name="Altenburger A."/>
            <person name="Shibata T."/>
            <person name="Feng M."/>
            <person name="Maeda T."/>
            <person name="Schwartz J.A."/>
            <person name="Shigenobu S."/>
            <person name="Lundholm N."/>
            <person name="Nishiyama T."/>
            <person name="Yang H."/>
            <person name="Hasebe M."/>
            <person name="Li S."/>
            <person name="Pierce S.K."/>
            <person name="Wang J."/>
        </authorList>
    </citation>
    <scope>NUCLEOTIDE SEQUENCE [LARGE SCALE GENOMIC DNA]</scope>
    <source>
        <strain evidence="1">EC2010</strain>
        <tissue evidence="1">Whole organism of an adult</tissue>
    </source>
</reference>
<comment type="caution">
    <text evidence="1">The sequence shown here is derived from an EMBL/GenBank/DDBJ whole genome shotgun (WGS) entry which is preliminary data.</text>
</comment>
<organism evidence="1 2">
    <name type="scientific">Elysia chlorotica</name>
    <name type="common">Eastern emerald elysia</name>
    <name type="synonym">Sea slug</name>
    <dbReference type="NCBI Taxonomy" id="188477"/>
    <lineage>
        <taxon>Eukaryota</taxon>
        <taxon>Metazoa</taxon>
        <taxon>Spiralia</taxon>
        <taxon>Lophotrochozoa</taxon>
        <taxon>Mollusca</taxon>
        <taxon>Gastropoda</taxon>
        <taxon>Heterobranchia</taxon>
        <taxon>Euthyneura</taxon>
        <taxon>Panpulmonata</taxon>
        <taxon>Sacoglossa</taxon>
        <taxon>Placobranchoidea</taxon>
        <taxon>Plakobranchidae</taxon>
        <taxon>Elysia</taxon>
    </lineage>
</organism>
<dbReference type="EMBL" id="RQTK01000052">
    <property type="protein sequence ID" value="RUS89545.1"/>
    <property type="molecule type" value="Genomic_DNA"/>
</dbReference>
<name>A0A3S0ZY39_ELYCH</name>
<gene>
    <name evidence="1" type="ORF">EGW08_002663</name>
</gene>
<dbReference type="AlphaFoldDB" id="A0A3S0ZY39"/>
<evidence type="ECO:0000313" key="2">
    <source>
        <dbReference type="Proteomes" id="UP000271974"/>
    </source>
</evidence>
<accession>A0A3S0ZY39</accession>
<dbReference type="Proteomes" id="UP000271974">
    <property type="component" value="Unassembled WGS sequence"/>
</dbReference>